<accession>A0A370DTA0</accession>
<gene>
    <name evidence="2" type="ORF">DIZ78_03830</name>
</gene>
<keyword evidence="1" id="KW-0732">Signal</keyword>
<evidence type="ECO:0000313" key="2">
    <source>
        <dbReference type="EMBL" id="RDH87694.1"/>
    </source>
</evidence>
<dbReference type="AlphaFoldDB" id="A0A370DTA0"/>
<name>A0A370DTA0_9GAMM</name>
<feature type="signal peptide" evidence="1">
    <location>
        <begin position="1"/>
        <end position="19"/>
    </location>
</feature>
<evidence type="ECO:0000313" key="3">
    <source>
        <dbReference type="Proteomes" id="UP000254771"/>
    </source>
</evidence>
<organism evidence="2 3">
    <name type="scientific">endosymbiont of Escarpia spicata</name>
    <dbReference type="NCBI Taxonomy" id="2200908"/>
    <lineage>
        <taxon>Bacteria</taxon>
        <taxon>Pseudomonadati</taxon>
        <taxon>Pseudomonadota</taxon>
        <taxon>Gammaproteobacteria</taxon>
        <taxon>sulfur-oxidizing symbionts</taxon>
    </lineage>
</organism>
<evidence type="ECO:0000256" key="1">
    <source>
        <dbReference type="SAM" id="SignalP"/>
    </source>
</evidence>
<keyword evidence="2" id="KW-0449">Lipoprotein</keyword>
<dbReference type="Proteomes" id="UP000254771">
    <property type="component" value="Unassembled WGS sequence"/>
</dbReference>
<feature type="chain" id="PRO_5016711876" evidence="1">
    <location>
        <begin position="20"/>
        <end position="140"/>
    </location>
</feature>
<dbReference type="NCBIfam" id="TIGR03751">
    <property type="entry name" value="conj_TIGR03751"/>
    <property type="match status" value="1"/>
</dbReference>
<comment type="caution">
    <text evidence="2">The sequence shown here is derived from an EMBL/GenBank/DDBJ whole genome shotgun (WGS) entry which is preliminary data.</text>
</comment>
<proteinExistence type="predicted"/>
<reference evidence="2 3" key="1">
    <citation type="journal article" date="2018" name="ISME J.">
        <title>Endosymbiont genomes yield clues of tubeworm success.</title>
        <authorList>
            <person name="Li Y."/>
            <person name="Liles M.R."/>
            <person name="Halanych K.M."/>
        </authorList>
    </citation>
    <scope>NUCLEOTIDE SEQUENCE [LARGE SCALE GENOMIC DNA]</scope>
    <source>
        <strain evidence="2">A1462</strain>
    </source>
</reference>
<dbReference type="EMBL" id="QFXE01000005">
    <property type="protein sequence ID" value="RDH87694.1"/>
    <property type="molecule type" value="Genomic_DNA"/>
</dbReference>
<dbReference type="InterPro" id="IPR022262">
    <property type="entry name" value="Lipoprot_put"/>
</dbReference>
<protein>
    <submittedName>
        <fullName evidence="2">TIGR03751 family conjugal transfer lipoprotein</fullName>
    </submittedName>
</protein>
<sequence length="140" mass="15092">MNQSSILIAVLGLISLVLAGCASTKDTVLPQNGPSMKAIYEGHVHEMNADNPQVIRGELGDRPIVSGEAALQGYTRDAFNEIDVLFPRLPNPTLVMYIFPHLAGDAGAPVPGYTTAFPMYEQVEYALPGEVRSQQGGVHW</sequence>
<keyword evidence="3" id="KW-1185">Reference proteome</keyword>